<dbReference type="Gene3D" id="1.20.1250.20">
    <property type="entry name" value="MFS general substrate transporter like domains"/>
    <property type="match status" value="1"/>
</dbReference>
<protein>
    <submittedName>
        <fullName evidence="7">Uncharacterized protein</fullName>
    </submittedName>
</protein>
<evidence type="ECO:0000313" key="8">
    <source>
        <dbReference type="Proteomes" id="UP001217089"/>
    </source>
</evidence>
<keyword evidence="8" id="KW-1185">Reference proteome</keyword>
<feature type="transmembrane region" description="Helical" evidence="6">
    <location>
        <begin position="293"/>
        <end position="314"/>
    </location>
</feature>
<reference evidence="7 8" key="1">
    <citation type="submission" date="2022-12" db="EMBL/GenBank/DDBJ databases">
        <title>Chromosome-level genome of Tegillarca granosa.</title>
        <authorList>
            <person name="Kim J."/>
        </authorList>
    </citation>
    <scope>NUCLEOTIDE SEQUENCE [LARGE SCALE GENOMIC DNA]</scope>
    <source>
        <strain evidence="7">Teg-2019</strain>
        <tissue evidence="7">Adductor muscle</tissue>
    </source>
</reference>
<dbReference type="InterPro" id="IPR036259">
    <property type="entry name" value="MFS_trans_sf"/>
</dbReference>
<proteinExistence type="inferred from homology"/>
<evidence type="ECO:0000256" key="5">
    <source>
        <dbReference type="ARBA" id="ARBA00023136"/>
    </source>
</evidence>
<keyword evidence="3 6" id="KW-0812">Transmembrane</keyword>
<accession>A0ABQ9F861</accession>
<dbReference type="PANTHER" id="PTHR19444">
    <property type="entry name" value="UNC-93 RELATED"/>
    <property type="match status" value="1"/>
</dbReference>
<dbReference type="Proteomes" id="UP001217089">
    <property type="component" value="Unassembled WGS sequence"/>
</dbReference>
<dbReference type="PANTHER" id="PTHR19444:SF11">
    <property type="entry name" value="UNC93-LIKE PROTEIN"/>
    <property type="match status" value="1"/>
</dbReference>
<keyword evidence="5 6" id="KW-0472">Membrane</keyword>
<comment type="similarity">
    <text evidence="2">Belongs to the unc-93 family.</text>
</comment>
<evidence type="ECO:0000256" key="2">
    <source>
        <dbReference type="ARBA" id="ARBA00009172"/>
    </source>
</evidence>
<evidence type="ECO:0000256" key="1">
    <source>
        <dbReference type="ARBA" id="ARBA00004141"/>
    </source>
</evidence>
<feature type="transmembrane region" description="Helical" evidence="6">
    <location>
        <begin position="83"/>
        <end position="104"/>
    </location>
</feature>
<feature type="transmembrane region" description="Helical" evidence="6">
    <location>
        <begin position="478"/>
        <end position="503"/>
    </location>
</feature>
<gene>
    <name evidence="7" type="ORF">KUTeg_009848</name>
</gene>
<evidence type="ECO:0000256" key="4">
    <source>
        <dbReference type="ARBA" id="ARBA00022989"/>
    </source>
</evidence>
<evidence type="ECO:0000256" key="3">
    <source>
        <dbReference type="ARBA" id="ARBA00022692"/>
    </source>
</evidence>
<feature type="transmembrane region" description="Helical" evidence="6">
    <location>
        <begin position="446"/>
        <end position="466"/>
    </location>
</feature>
<comment type="subcellular location">
    <subcellularLocation>
        <location evidence="1">Membrane</location>
        <topology evidence="1">Multi-pass membrane protein</topology>
    </subcellularLocation>
</comment>
<keyword evidence="4 6" id="KW-1133">Transmembrane helix</keyword>
<feature type="transmembrane region" description="Helical" evidence="6">
    <location>
        <begin position="537"/>
        <end position="554"/>
    </location>
</feature>
<name>A0ABQ9F861_TEGGR</name>
<dbReference type="SUPFAM" id="SSF103473">
    <property type="entry name" value="MFS general substrate transporter"/>
    <property type="match status" value="2"/>
</dbReference>
<dbReference type="InterPro" id="IPR010291">
    <property type="entry name" value="Ion_channel_UNC-93"/>
</dbReference>
<feature type="transmembrane region" description="Helical" evidence="6">
    <location>
        <begin position="515"/>
        <end position="531"/>
    </location>
</feature>
<feature type="transmembrane region" description="Helical" evidence="6">
    <location>
        <begin position="147"/>
        <end position="165"/>
    </location>
</feature>
<comment type="caution">
    <text evidence="7">The sequence shown here is derived from an EMBL/GenBank/DDBJ whole genome shotgun (WGS) entry which is preliminary data.</text>
</comment>
<dbReference type="EMBL" id="JARBDR010000440">
    <property type="protein sequence ID" value="KAJ8312475.1"/>
    <property type="molecule type" value="Genomic_DNA"/>
</dbReference>
<organism evidence="7 8">
    <name type="scientific">Tegillarca granosa</name>
    <name type="common">Malaysian cockle</name>
    <name type="synonym">Anadara granosa</name>
    <dbReference type="NCBI Taxonomy" id="220873"/>
    <lineage>
        <taxon>Eukaryota</taxon>
        <taxon>Metazoa</taxon>
        <taxon>Spiralia</taxon>
        <taxon>Lophotrochozoa</taxon>
        <taxon>Mollusca</taxon>
        <taxon>Bivalvia</taxon>
        <taxon>Autobranchia</taxon>
        <taxon>Pteriomorphia</taxon>
        <taxon>Arcoida</taxon>
        <taxon>Arcoidea</taxon>
        <taxon>Arcidae</taxon>
        <taxon>Tegillarca</taxon>
    </lineage>
</organism>
<sequence>MEEKLRMNSVPDINKERIFVTPLPITDQRHHASHSIISQLSAVEYDRGRRRSTIHSYTLSNYHSLSHDPQTLKTVREMSESKALKNVIVLGFAFMFVHTAFVSLQGLQSTMNWEGGVGVVSLSCMYVASILSCLLAPWIIGRLTTKWTMVTAFIFFTGYFAGNFHPEHYMLVPLAVILGLLGGPLWSAQATTLTSVALAYAEHSHQHDQDAVINKFMGIFCGLYRTSNIWGNLITTLVLAQNSTSIENDIKMHTNYSKNSTCGAKYCHFMEEEIDQDTYSKDTISVIPESTRIMLLSIYLGCGVMGIVILVSLLDQSKRSKIRRNKDDELSSKELFLATIKMLRDYKCQLLILMDLSKALCSVTLLRMAKTKAEIMRAYRERKKAQLGEQWLKQENRRVKSYYIPAYISCTLGVTSIGPVMMCFGAVSAVSCVMIGYIASRHIKRFAFITAGATFNVGLLIVLWLWNPRPTDIPNFFVVAGCLGLCDAIWQTQTYTLFGILFIDKQEAAFASYRMFYATGCAVAFGYSYFLCVQTKVYILGTVLILSLIMYCIIEMKVQLQSQDIKDIVAL</sequence>
<evidence type="ECO:0000256" key="6">
    <source>
        <dbReference type="SAM" id="Phobius"/>
    </source>
</evidence>
<dbReference type="Pfam" id="PF05978">
    <property type="entry name" value="UNC-93"/>
    <property type="match status" value="2"/>
</dbReference>
<dbReference type="InterPro" id="IPR051951">
    <property type="entry name" value="UNC-93_regulatory"/>
</dbReference>
<feature type="transmembrane region" description="Helical" evidence="6">
    <location>
        <begin position="406"/>
        <end position="439"/>
    </location>
</feature>
<feature type="transmembrane region" description="Helical" evidence="6">
    <location>
        <begin position="116"/>
        <end position="140"/>
    </location>
</feature>
<evidence type="ECO:0000313" key="7">
    <source>
        <dbReference type="EMBL" id="KAJ8312475.1"/>
    </source>
</evidence>